<evidence type="ECO:0000256" key="1">
    <source>
        <dbReference type="SAM" id="MobiDB-lite"/>
    </source>
</evidence>
<gene>
    <name evidence="2" type="ORF">AMC99_02197</name>
</gene>
<dbReference type="STRING" id="361183.AMC99_02197"/>
<evidence type="ECO:0000313" key="2">
    <source>
        <dbReference type="EMBL" id="ALE17476.1"/>
    </source>
</evidence>
<organism evidence="2 3">
    <name type="scientific">Altererythrobacter epoxidivorans</name>
    <dbReference type="NCBI Taxonomy" id="361183"/>
    <lineage>
        <taxon>Bacteria</taxon>
        <taxon>Pseudomonadati</taxon>
        <taxon>Pseudomonadota</taxon>
        <taxon>Alphaproteobacteria</taxon>
        <taxon>Sphingomonadales</taxon>
        <taxon>Erythrobacteraceae</taxon>
        <taxon>Altererythrobacter</taxon>
    </lineage>
</organism>
<dbReference type="KEGG" id="aep:AMC99_02197"/>
<feature type="region of interest" description="Disordered" evidence="1">
    <location>
        <begin position="1"/>
        <end position="21"/>
    </location>
</feature>
<keyword evidence="3" id="KW-1185">Reference proteome</keyword>
<reference evidence="2 3" key="1">
    <citation type="submission" date="2015-09" db="EMBL/GenBank/DDBJ databases">
        <title>Complete genome sequence of a benzo[a]pyrene-degrading bacterium Altererythrobacter epoxidivorans CGMCC 1.7731T.</title>
        <authorList>
            <person name="Li Z."/>
            <person name="Cheng H."/>
            <person name="Huo Y."/>
            <person name="Xu X."/>
        </authorList>
    </citation>
    <scope>NUCLEOTIDE SEQUENCE [LARGE SCALE GENOMIC DNA]</scope>
    <source>
        <strain evidence="2 3">CGMCC 1.7731</strain>
    </source>
</reference>
<proteinExistence type="predicted"/>
<name>A0A0M3TAX0_9SPHN</name>
<dbReference type="Proteomes" id="UP000057938">
    <property type="component" value="Chromosome"/>
</dbReference>
<dbReference type="EMBL" id="CP012669">
    <property type="protein sequence ID" value="ALE17476.1"/>
    <property type="molecule type" value="Genomic_DNA"/>
</dbReference>
<dbReference type="PATRIC" id="fig|361183.4.peg.2158"/>
<protein>
    <submittedName>
        <fullName evidence="2">Uncharacterized protein</fullName>
    </submittedName>
</protein>
<dbReference type="RefSeq" id="WP_198143520.1">
    <property type="nucleotide sequence ID" value="NZ_CP012669.1"/>
</dbReference>
<sequence>MSSLSYRSSRPDGWVQPRPHVDASLRRMKHGPIQPMEQPGFFARLLGGR</sequence>
<accession>A0A0M3TAX0</accession>
<evidence type="ECO:0000313" key="3">
    <source>
        <dbReference type="Proteomes" id="UP000057938"/>
    </source>
</evidence>
<dbReference type="AlphaFoldDB" id="A0A0M3TAX0"/>